<comment type="caution">
    <text evidence="3">The sequence shown here is derived from an EMBL/GenBank/DDBJ whole genome shotgun (WGS) entry which is preliminary data.</text>
</comment>
<dbReference type="STRING" id="1260918.AWC06_16325"/>
<dbReference type="EMBL" id="LQOW01000024">
    <property type="protein sequence ID" value="ORV59687.1"/>
    <property type="molecule type" value="Genomic_DNA"/>
</dbReference>
<dbReference type="RefSeq" id="WP_085197631.1">
    <property type="nucleotide sequence ID" value="NZ_JACKVI010000014.1"/>
</dbReference>
<feature type="compositionally biased region" description="Acidic residues" evidence="1">
    <location>
        <begin position="56"/>
        <end position="65"/>
    </location>
</feature>
<feature type="region of interest" description="Disordered" evidence="1">
    <location>
        <begin position="18"/>
        <end position="165"/>
    </location>
</feature>
<keyword evidence="2" id="KW-0472">Membrane</keyword>
<proteinExistence type="predicted"/>
<keyword evidence="2" id="KW-1133">Transmembrane helix</keyword>
<feature type="compositionally biased region" description="Basic and acidic residues" evidence="1">
    <location>
        <begin position="132"/>
        <end position="144"/>
    </location>
</feature>
<reference evidence="3 4" key="1">
    <citation type="submission" date="2016-01" db="EMBL/GenBank/DDBJ databases">
        <title>The new phylogeny of the genus Mycobacterium.</title>
        <authorList>
            <person name="Tarcisio F."/>
            <person name="Conor M."/>
            <person name="Antonella G."/>
            <person name="Elisabetta G."/>
            <person name="Giulia F.S."/>
            <person name="Sara T."/>
            <person name="Anna F."/>
            <person name="Clotilde B."/>
            <person name="Roberto B."/>
            <person name="Veronica D.S."/>
            <person name="Fabio R."/>
            <person name="Monica P."/>
            <person name="Olivier J."/>
            <person name="Enrico T."/>
            <person name="Nicola S."/>
        </authorList>
    </citation>
    <scope>NUCLEOTIDE SEQUENCE [LARGE SCALE GENOMIC DNA]</scope>
    <source>
        <strain evidence="3 4">DSM 45731</strain>
    </source>
</reference>
<evidence type="ECO:0008006" key="5">
    <source>
        <dbReference type="Google" id="ProtNLM"/>
    </source>
</evidence>
<evidence type="ECO:0000256" key="1">
    <source>
        <dbReference type="SAM" id="MobiDB-lite"/>
    </source>
</evidence>
<evidence type="ECO:0000313" key="4">
    <source>
        <dbReference type="Proteomes" id="UP000194000"/>
    </source>
</evidence>
<dbReference type="Proteomes" id="UP000194000">
    <property type="component" value="Unassembled WGS sequence"/>
</dbReference>
<gene>
    <name evidence="3" type="ORF">AWC06_16325</name>
</gene>
<keyword evidence="2" id="KW-0812">Transmembrane</keyword>
<dbReference type="OrthoDB" id="4764613at2"/>
<name>A0A1X1USC5_9MYCO</name>
<protein>
    <recommendedName>
        <fullName evidence="5">FUSC family protein</fullName>
    </recommendedName>
</protein>
<evidence type="ECO:0000313" key="3">
    <source>
        <dbReference type="EMBL" id="ORV59687.1"/>
    </source>
</evidence>
<organism evidence="3 4">
    <name type="scientific">Mycobacterium fragae</name>
    <dbReference type="NCBI Taxonomy" id="1260918"/>
    <lineage>
        <taxon>Bacteria</taxon>
        <taxon>Bacillati</taxon>
        <taxon>Actinomycetota</taxon>
        <taxon>Actinomycetes</taxon>
        <taxon>Mycobacteriales</taxon>
        <taxon>Mycobacteriaceae</taxon>
        <taxon>Mycobacterium</taxon>
    </lineage>
</organism>
<sequence>MTGPQDSTNTRPISVAELLAKNGTIGAPPPVTGRRRRRRGNDDAVTVAELTGEIPVIEDDAEHDETEQRGPGTRPRLANGAARIDEAEVDEPQGKTPYWAEPGPRWPQSPPPRVRDTRPERSPFPLPTRNSVRPDARDPADRPAPRSGAEGMNPDPLEDYAGMPVDVMDTDVRDAEPVAEDSAYVRSYLGAPEGRAPRAEPDDVADLADIEDEDYRDDEDYAADDDAEDFHDDVDDVEHFEEWPSRTEIMLRGGAVVLQSFLAVAFGALLFIAFDQLWRWNNIVALVLSVLVILGLVVGVRVVRRTEDIGSTLTAVAVGALVTLGPLALSQSG</sequence>
<feature type="transmembrane region" description="Helical" evidence="2">
    <location>
        <begin position="255"/>
        <end position="274"/>
    </location>
</feature>
<evidence type="ECO:0000256" key="2">
    <source>
        <dbReference type="SAM" id="Phobius"/>
    </source>
</evidence>
<dbReference type="AlphaFoldDB" id="A0A1X1USC5"/>
<keyword evidence="4" id="KW-1185">Reference proteome</keyword>
<accession>A0A1X1USC5</accession>
<feature type="transmembrane region" description="Helical" evidence="2">
    <location>
        <begin position="312"/>
        <end position="329"/>
    </location>
</feature>
<feature type="transmembrane region" description="Helical" evidence="2">
    <location>
        <begin position="280"/>
        <end position="300"/>
    </location>
</feature>